<comment type="caution">
    <text evidence="1">The sequence shown here is derived from an EMBL/GenBank/DDBJ whole genome shotgun (WGS) entry which is preliminary data.</text>
</comment>
<reference evidence="1 2" key="1">
    <citation type="submission" date="2008-04" db="EMBL/GenBank/DDBJ databases">
        <title>Draft genome sequence of Bacteroides intestinalis (DSM 17393).</title>
        <authorList>
            <person name="Sudarsanam P."/>
            <person name="Ley R."/>
            <person name="Guruge J."/>
            <person name="Turnbaugh P.J."/>
            <person name="Mahowald M."/>
            <person name="Liep D."/>
            <person name="Gordon J."/>
        </authorList>
    </citation>
    <scope>NUCLEOTIDE SEQUENCE [LARGE SCALE GENOMIC DNA]</scope>
    <source>
        <strain evidence="1 2">DSM 17393</strain>
    </source>
</reference>
<dbReference type="EMBL" id="ABJL02000007">
    <property type="protein sequence ID" value="EDV06099.1"/>
    <property type="molecule type" value="Genomic_DNA"/>
</dbReference>
<gene>
    <name evidence="1" type="ORF">BACINT_01184</name>
</gene>
<evidence type="ECO:0000313" key="1">
    <source>
        <dbReference type="EMBL" id="EDV06099.1"/>
    </source>
</evidence>
<sequence length="89" mass="10793">MWLYNSRIRASLRSSWKENKNYDKNNTSLIGIFQEEADCFLQYKRRKYTVNFKGYCGKVKKSKFSIVSYSIFIFHLKKKEVSYENLNRN</sequence>
<reference evidence="1 2" key="2">
    <citation type="submission" date="2008-04" db="EMBL/GenBank/DDBJ databases">
        <authorList>
            <person name="Fulton L."/>
            <person name="Clifton S."/>
            <person name="Fulton B."/>
            <person name="Xu J."/>
            <person name="Minx P."/>
            <person name="Pepin K.H."/>
            <person name="Johnson M."/>
            <person name="Thiruvilangam P."/>
            <person name="Bhonagiri V."/>
            <person name="Nash W.E."/>
            <person name="Mardis E.R."/>
            <person name="Wilson R.K."/>
        </authorList>
    </citation>
    <scope>NUCLEOTIDE SEQUENCE [LARGE SCALE GENOMIC DNA]</scope>
    <source>
        <strain evidence="1 2">DSM 17393</strain>
    </source>
</reference>
<accession>B3C9M0</accession>
<organism evidence="1 2">
    <name type="scientific">Bacteroides intestinalis DSM 17393</name>
    <dbReference type="NCBI Taxonomy" id="471870"/>
    <lineage>
        <taxon>Bacteria</taxon>
        <taxon>Pseudomonadati</taxon>
        <taxon>Bacteroidota</taxon>
        <taxon>Bacteroidia</taxon>
        <taxon>Bacteroidales</taxon>
        <taxon>Bacteroidaceae</taxon>
        <taxon>Bacteroides</taxon>
    </lineage>
</organism>
<dbReference type="AlphaFoldDB" id="B3C9M0"/>
<dbReference type="Proteomes" id="UP000004596">
    <property type="component" value="Unassembled WGS sequence"/>
</dbReference>
<dbReference type="STRING" id="471870.BACINT_01184"/>
<protein>
    <submittedName>
        <fullName evidence="1">Uncharacterized protein</fullName>
    </submittedName>
</protein>
<evidence type="ECO:0000313" key="2">
    <source>
        <dbReference type="Proteomes" id="UP000004596"/>
    </source>
</evidence>
<proteinExistence type="predicted"/>
<name>B3C9M0_9BACE</name>